<dbReference type="SMART" id="SM00822">
    <property type="entry name" value="PKS_KR"/>
    <property type="match status" value="1"/>
</dbReference>
<organism evidence="3 4">
    <name type="scientific">Desulfatibacillum alkenivorans DSM 16219</name>
    <dbReference type="NCBI Taxonomy" id="1121393"/>
    <lineage>
        <taxon>Bacteria</taxon>
        <taxon>Pseudomonadati</taxon>
        <taxon>Thermodesulfobacteriota</taxon>
        <taxon>Desulfobacteria</taxon>
        <taxon>Desulfobacterales</taxon>
        <taxon>Desulfatibacillaceae</taxon>
        <taxon>Desulfatibacillum</taxon>
    </lineage>
</organism>
<keyword evidence="4" id="KW-1185">Reference proteome</keyword>
<dbReference type="InterPro" id="IPR002347">
    <property type="entry name" value="SDR_fam"/>
</dbReference>
<dbReference type="FunFam" id="3.40.50.720:FF:000084">
    <property type="entry name" value="Short-chain dehydrogenase reductase"/>
    <property type="match status" value="1"/>
</dbReference>
<dbReference type="PANTHER" id="PTHR42760">
    <property type="entry name" value="SHORT-CHAIN DEHYDROGENASES/REDUCTASES FAMILY MEMBER"/>
    <property type="match status" value="1"/>
</dbReference>
<dbReference type="PRINTS" id="PR00080">
    <property type="entry name" value="SDRFAMILY"/>
</dbReference>
<dbReference type="NCBIfam" id="NF005559">
    <property type="entry name" value="PRK07231.1"/>
    <property type="match status" value="1"/>
</dbReference>
<protein>
    <submittedName>
        <fullName evidence="3">NAD(P)-dependent dehydrogenase, short-chain alcohol dehydrogenase family</fullName>
    </submittedName>
</protein>
<dbReference type="InterPro" id="IPR020904">
    <property type="entry name" value="Sc_DH/Rdtase_CS"/>
</dbReference>
<dbReference type="InterPro" id="IPR057326">
    <property type="entry name" value="KR_dom"/>
</dbReference>
<dbReference type="AlphaFoldDB" id="A0A1M6UW71"/>
<dbReference type="NCBIfam" id="NF006070">
    <property type="entry name" value="PRK08213.1"/>
    <property type="match status" value="1"/>
</dbReference>
<dbReference type="EMBL" id="FQZU01000032">
    <property type="protein sequence ID" value="SHK73468.1"/>
    <property type="molecule type" value="Genomic_DNA"/>
</dbReference>
<dbReference type="Gene3D" id="3.40.50.720">
    <property type="entry name" value="NAD(P)-binding Rossmann-like Domain"/>
    <property type="match status" value="1"/>
</dbReference>
<name>A0A1M6UW71_9BACT</name>
<feature type="domain" description="Ketoreductase" evidence="2">
    <location>
        <begin position="15"/>
        <end position="210"/>
    </location>
</feature>
<dbReference type="Proteomes" id="UP000183994">
    <property type="component" value="Unassembled WGS sequence"/>
</dbReference>
<gene>
    <name evidence="3" type="ORF">SAMN02745216_03990</name>
</gene>
<dbReference type="PRINTS" id="PR00081">
    <property type="entry name" value="GDHRDH"/>
</dbReference>
<reference evidence="4" key="1">
    <citation type="submission" date="2016-11" db="EMBL/GenBank/DDBJ databases">
        <authorList>
            <person name="Varghese N."/>
            <person name="Submissions S."/>
        </authorList>
    </citation>
    <scope>NUCLEOTIDE SEQUENCE [LARGE SCALE GENOMIC DNA]</scope>
    <source>
        <strain evidence="4">DSM 16219</strain>
    </source>
</reference>
<dbReference type="SUPFAM" id="SSF51735">
    <property type="entry name" value="NAD(P)-binding Rossmann-fold domains"/>
    <property type="match status" value="1"/>
</dbReference>
<evidence type="ECO:0000259" key="2">
    <source>
        <dbReference type="SMART" id="SM00822"/>
    </source>
</evidence>
<dbReference type="Pfam" id="PF13561">
    <property type="entry name" value="adh_short_C2"/>
    <property type="match status" value="1"/>
</dbReference>
<dbReference type="STRING" id="1121393.SAMN02745216_03990"/>
<dbReference type="RefSeq" id="WP_244549356.1">
    <property type="nucleotide sequence ID" value="NZ_FQZU01000032.1"/>
</dbReference>
<dbReference type="InterPro" id="IPR036291">
    <property type="entry name" value="NAD(P)-bd_dom_sf"/>
</dbReference>
<comment type="similarity">
    <text evidence="1">Belongs to the short-chain dehydrogenases/reductases (SDR) family.</text>
</comment>
<dbReference type="PROSITE" id="PS00061">
    <property type="entry name" value="ADH_SHORT"/>
    <property type="match status" value="1"/>
</dbReference>
<evidence type="ECO:0000313" key="3">
    <source>
        <dbReference type="EMBL" id="SHK73468.1"/>
    </source>
</evidence>
<dbReference type="GO" id="GO:0016616">
    <property type="term" value="F:oxidoreductase activity, acting on the CH-OH group of donors, NAD or NADP as acceptor"/>
    <property type="evidence" value="ECO:0007669"/>
    <property type="project" value="TreeGrafter"/>
</dbReference>
<accession>A0A1M6UW71</accession>
<evidence type="ECO:0000256" key="1">
    <source>
        <dbReference type="ARBA" id="ARBA00006484"/>
    </source>
</evidence>
<proteinExistence type="inferred from homology"/>
<evidence type="ECO:0000313" key="4">
    <source>
        <dbReference type="Proteomes" id="UP000183994"/>
    </source>
</evidence>
<sequence length="260" mass="27471">MSMKSPAELFDLSGKTAVITGASSGLGVAFAQGLAAAGANVVLAARRTGRLKDLAAELEKTGVGAEPVTCDVTVEKDVDNLVKAALDRFGRLDILVNNAGVAIPHAAETEPYESFKMVMDINVNAQFLCSQRCGRIMLEARSGSIINIASMLGLVGLGSIPQASYNASKAAMINMTRELAAQWSKRGVRVNAIAPGWFPSEMTTDMFGDERSEAFMEKRSLLRRGGRTEELIGALLLLASEAGSFITGQTIVVDGGWTAI</sequence>